<proteinExistence type="predicted"/>
<reference evidence="1" key="1">
    <citation type="submission" date="2018-02" db="EMBL/GenBank/DDBJ databases">
        <title>Rhizophora mucronata_Transcriptome.</title>
        <authorList>
            <person name="Meera S.P."/>
            <person name="Sreeshan A."/>
            <person name="Augustine A."/>
        </authorList>
    </citation>
    <scope>NUCLEOTIDE SEQUENCE</scope>
    <source>
        <tissue evidence="1">Leaf</tissue>
    </source>
</reference>
<name>A0A2P2QVB7_RHIMU</name>
<dbReference type="AlphaFoldDB" id="A0A2P2QVB7"/>
<accession>A0A2P2QVB7</accession>
<protein>
    <submittedName>
        <fullName evidence="1">Uncharacterized protein</fullName>
    </submittedName>
</protein>
<organism evidence="1">
    <name type="scientific">Rhizophora mucronata</name>
    <name type="common">Asiatic mangrove</name>
    <dbReference type="NCBI Taxonomy" id="61149"/>
    <lineage>
        <taxon>Eukaryota</taxon>
        <taxon>Viridiplantae</taxon>
        <taxon>Streptophyta</taxon>
        <taxon>Embryophyta</taxon>
        <taxon>Tracheophyta</taxon>
        <taxon>Spermatophyta</taxon>
        <taxon>Magnoliopsida</taxon>
        <taxon>eudicotyledons</taxon>
        <taxon>Gunneridae</taxon>
        <taxon>Pentapetalae</taxon>
        <taxon>rosids</taxon>
        <taxon>fabids</taxon>
        <taxon>Malpighiales</taxon>
        <taxon>Rhizophoraceae</taxon>
        <taxon>Rhizophora</taxon>
    </lineage>
</organism>
<dbReference type="EMBL" id="GGEC01090421">
    <property type="protein sequence ID" value="MBX70905.1"/>
    <property type="molecule type" value="Transcribed_RNA"/>
</dbReference>
<evidence type="ECO:0000313" key="1">
    <source>
        <dbReference type="EMBL" id="MBX70905.1"/>
    </source>
</evidence>
<sequence length="20" mass="2264">MFTKCEPSPGTAVKLLEQHF</sequence>